<comment type="caution">
    <text evidence="6">The sequence shown here is derived from an EMBL/GenBank/DDBJ whole genome shotgun (WGS) entry which is preliminary data.</text>
</comment>
<evidence type="ECO:0000313" key="6">
    <source>
        <dbReference type="EMBL" id="MBK1877665.1"/>
    </source>
</evidence>
<sequence length="834" mass="94593">MPPQSHAAAPTTVVEFIDNHCANCHDDIELKGGLDLWSLSEKPFEMSRLDDWVHAYDRASSGEMPPKKKRRPPSEELDAFLKSLSEQITSTEQTYLATEGRSQKRRLNRYEYENTLRELLQLPHLSIRDSLPEDPTAFHFNKVGEALDVSHVQIARYLQTAEYSIRQAIASQESKPEITKRRYHTWRQGYGFLKTAGPVLRQTFPIVGLELQTHIMPDIVPGSYRRTRPDWGAASEDSRINEEAIVMLMSTYEPAEIQFSKFRAPHNGIYRLTFSGYSIWMNNQYNAVSKGRRPEPVTIYADSPPRLLRHVGNIDFGTEPTEQTIEVYLKKGETIRPDAARLVRSRPPDFKNPLQEHDGMPGVAFQWMEVEGPIIDEWPPKGHTLLFGDLPFSQQGKSHVSIESQDIQNDAETLLRVFLDKAYRAPVQESEVQRFTNLIRDALEEGHSFTESMIAGYTAILSSPKFIYMQPAEGKLDSYALAERLSYFLWNSPPDPELRSLASQDKLFQKDILDSQITRLLEDPRSRRFVDAFLDYWLDLRHMHASGPDAELYPEYQLDDLLVESMPLETQLYFSHLIAKDLGVTHLIDADFIIANERLASLYGFEEIRGSAFRRIPLPPGHERGGLMTQASVLKVTANGTTTSPVTRGVWIMERILGEAPPPPPPSVEAIESDIRGATTVREQLALHRSQESCNACHQKIDPAGFALENFDVMGGWRDRYRASAKGEGLSVDGFGHDGLVFKYLLGQPVDATGELPDGSKFQDIKGLKRLLRHEEEQLARNLVEQLSIYATGAPVRFSDRPSIQKIIEASRDSEYGVRSLIRNLIKSDLFLSK</sequence>
<gene>
    <name evidence="6" type="ORF">JIN87_12375</name>
</gene>
<dbReference type="InterPro" id="IPR011478">
    <property type="entry name" value="DUF1585"/>
</dbReference>
<feature type="domain" description="DUF1595" evidence="5">
    <location>
        <begin position="411"/>
        <end position="469"/>
    </location>
</feature>
<dbReference type="Proteomes" id="UP000617628">
    <property type="component" value="Unassembled WGS sequence"/>
</dbReference>
<evidence type="ECO:0000259" key="5">
    <source>
        <dbReference type="Pfam" id="PF07637"/>
    </source>
</evidence>
<dbReference type="InterPro" id="IPR013042">
    <property type="entry name" value="DUF1592"/>
</dbReference>
<evidence type="ECO:0000259" key="3">
    <source>
        <dbReference type="Pfam" id="PF07627"/>
    </source>
</evidence>
<dbReference type="Pfam" id="PF07624">
    <property type="entry name" value="PSD2"/>
    <property type="match status" value="1"/>
</dbReference>
<feature type="domain" description="DUF1587" evidence="2">
    <location>
        <begin position="105"/>
        <end position="169"/>
    </location>
</feature>
<name>A0A934RY81_9BACT</name>
<evidence type="ECO:0000259" key="4">
    <source>
        <dbReference type="Pfam" id="PF07631"/>
    </source>
</evidence>
<feature type="domain" description="DUF1585" evidence="1">
    <location>
        <begin position="758"/>
        <end position="831"/>
    </location>
</feature>
<organism evidence="6 7">
    <name type="scientific">Pelagicoccus mobilis</name>
    <dbReference type="NCBI Taxonomy" id="415221"/>
    <lineage>
        <taxon>Bacteria</taxon>
        <taxon>Pseudomonadati</taxon>
        <taxon>Verrucomicrobiota</taxon>
        <taxon>Opitutia</taxon>
        <taxon>Puniceicoccales</taxon>
        <taxon>Pelagicoccaceae</taxon>
        <taxon>Pelagicoccus</taxon>
    </lineage>
</organism>
<accession>A0A934RY81</accession>
<keyword evidence="7" id="KW-1185">Reference proteome</keyword>
<proteinExistence type="predicted"/>
<dbReference type="EMBL" id="JAENIL010000021">
    <property type="protein sequence ID" value="MBK1877665.1"/>
    <property type="molecule type" value="Genomic_DNA"/>
</dbReference>
<evidence type="ECO:0000259" key="2">
    <source>
        <dbReference type="Pfam" id="PF07626"/>
    </source>
</evidence>
<evidence type="ECO:0000313" key="7">
    <source>
        <dbReference type="Proteomes" id="UP000617628"/>
    </source>
</evidence>
<dbReference type="AlphaFoldDB" id="A0A934RY81"/>
<evidence type="ECO:0000259" key="1">
    <source>
        <dbReference type="Pfam" id="PF07624"/>
    </source>
</evidence>
<dbReference type="Pfam" id="PF07637">
    <property type="entry name" value="PSD5"/>
    <property type="match status" value="1"/>
</dbReference>
<feature type="domain" description="DUF1588" evidence="3">
    <location>
        <begin position="624"/>
        <end position="720"/>
    </location>
</feature>
<dbReference type="Pfam" id="PF07626">
    <property type="entry name" value="PSD3"/>
    <property type="match status" value="1"/>
</dbReference>
<feature type="domain" description="DUF1592" evidence="4">
    <location>
        <begin position="476"/>
        <end position="604"/>
    </location>
</feature>
<protein>
    <submittedName>
        <fullName evidence="6">DUF1592 domain-containing protein</fullName>
    </submittedName>
</protein>
<dbReference type="InterPro" id="IPR013039">
    <property type="entry name" value="DUF1588"/>
</dbReference>
<dbReference type="Pfam" id="PF07627">
    <property type="entry name" value="PSCyt3"/>
    <property type="match status" value="1"/>
</dbReference>
<dbReference type="InterPro" id="IPR013036">
    <property type="entry name" value="DUF1587"/>
</dbReference>
<dbReference type="InterPro" id="IPR013043">
    <property type="entry name" value="DUF1595"/>
</dbReference>
<reference evidence="6" key="1">
    <citation type="submission" date="2021-01" db="EMBL/GenBank/DDBJ databases">
        <title>Modified the classification status of verrucomicrobia.</title>
        <authorList>
            <person name="Feng X."/>
        </authorList>
    </citation>
    <scope>NUCLEOTIDE SEQUENCE</scope>
    <source>
        <strain evidence="6">KCTC 13126</strain>
    </source>
</reference>
<dbReference type="Pfam" id="PF07631">
    <property type="entry name" value="PSD4"/>
    <property type="match status" value="1"/>
</dbReference>
<dbReference type="RefSeq" id="WP_378924111.1">
    <property type="nucleotide sequence ID" value="NZ_JBHLTO010000006.1"/>
</dbReference>